<evidence type="ECO:0008006" key="3">
    <source>
        <dbReference type="Google" id="ProtNLM"/>
    </source>
</evidence>
<comment type="caution">
    <text evidence="1">The sequence shown here is derived from an EMBL/GenBank/DDBJ whole genome shotgun (WGS) entry which is preliminary data.</text>
</comment>
<keyword evidence="2" id="KW-1185">Reference proteome</keyword>
<accession>A0AAV9GM89</accession>
<evidence type="ECO:0000313" key="2">
    <source>
        <dbReference type="Proteomes" id="UP001321760"/>
    </source>
</evidence>
<reference evidence="1" key="2">
    <citation type="submission" date="2023-05" db="EMBL/GenBank/DDBJ databases">
        <authorList>
            <consortium name="Lawrence Berkeley National Laboratory"/>
            <person name="Steindorff A."/>
            <person name="Hensen N."/>
            <person name="Bonometti L."/>
            <person name="Westerberg I."/>
            <person name="Brannstrom I.O."/>
            <person name="Guillou S."/>
            <person name="Cros-Aarteil S."/>
            <person name="Calhoun S."/>
            <person name="Haridas S."/>
            <person name="Kuo A."/>
            <person name="Mondo S."/>
            <person name="Pangilinan J."/>
            <person name="Riley R."/>
            <person name="Labutti K."/>
            <person name="Andreopoulos B."/>
            <person name="Lipzen A."/>
            <person name="Chen C."/>
            <person name="Yanf M."/>
            <person name="Daum C."/>
            <person name="Ng V."/>
            <person name="Clum A."/>
            <person name="Ohm R."/>
            <person name="Martin F."/>
            <person name="Silar P."/>
            <person name="Natvig D."/>
            <person name="Lalanne C."/>
            <person name="Gautier V."/>
            <person name="Ament-Velasquez S.L."/>
            <person name="Kruys A."/>
            <person name="Hutchinson M.I."/>
            <person name="Powell A.J."/>
            <person name="Barry K."/>
            <person name="Miller A.N."/>
            <person name="Grigoriev I.V."/>
            <person name="Debuchy R."/>
            <person name="Gladieux P."/>
            <person name="Thoren M.H."/>
            <person name="Johannesson H."/>
        </authorList>
    </citation>
    <scope>NUCLEOTIDE SEQUENCE</scope>
    <source>
        <strain evidence="1">PSN243</strain>
    </source>
</reference>
<dbReference type="EMBL" id="MU865938">
    <property type="protein sequence ID" value="KAK4449297.1"/>
    <property type="molecule type" value="Genomic_DNA"/>
</dbReference>
<name>A0AAV9GM89_9PEZI</name>
<protein>
    <recommendedName>
        <fullName evidence="3">Secreted protein</fullName>
    </recommendedName>
</protein>
<sequence>MHRSSHPGRCWQRLVLFLPSLLHSFWGGLTCWVVSAGERVRPKWKPRFAATMGQRRLRRRKEPSCQRDAVSAERWTIHPGNLWTSRSADWPRFGRFSREKTKNEHLLQSHDCASFTSTAYEDSGEGGRFFCGQVGDPFPSIDGLPNSPPRVPTASRASSPAWKLARRHHLFPPLSFVPSRPILPSQPIEASLGGPCIASRHG</sequence>
<organism evidence="1 2">
    <name type="scientific">Podospora aff. communis PSN243</name>
    <dbReference type="NCBI Taxonomy" id="3040156"/>
    <lineage>
        <taxon>Eukaryota</taxon>
        <taxon>Fungi</taxon>
        <taxon>Dikarya</taxon>
        <taxon>Ascomycota</taxon>
        <taxon>Pezizomycotina</taxon>
        <taxon>Sordariomycetes</taxon>
        <taxon>Sordariomycetidae</taxon>
        <taxon>Sordariales</taxon>
        <taxon>Podosporaceae</taxon>
        <taxon>Podospora</taxon>
    </lineage>
</organism>
<dbReference type="AlphaFoldDB" id="A0AAV9GM89"/>
<gene>
    <name evidence="1" type="ORF">QBC34DRAFT_95766</name>
</gene>
<reference evidence="1" key="1">
    <citation type="journal article" date="2023" name="Mol. Phylogenet. Evol.">
        <title>Genome-scale phylogeny and comparative genomics of the fungal order Sordariales.</title>
        <authorList>
            <person name="Hensen N."/>
            <person name="Bonometti L."/>
            <person name="Westerberg I."/>
            <person name="Brannstrom I.O."/>
            <person name="Guillou S."/>
            <person name="Cros-Aarteil S."/>
            <person name="Calhoun S."/>
            <person name="Haridas S."/>
            <person name="Kuo A."/>
            <person name="Mondo S."/>
            <person name="Pangilinan J."/>
            <person name="Riley R."/>
            <person name="LaButti K."/>
            <person name="Andreopoulos B."/>
            <person name="Lipzen A."/>
            <person name="Chen C."/>
            <person name="Yan M."/>
            <person name="Daum C."/>
            <person name="Ng V."/>
            <person name="Clum A."/>
            <person name="Steindorff A."/>
            <person name="Ohm R.A."/>
            <person name="Martin F."/>
            <person name="Silar P."/>
            <person name="Natvig D.O."/>
            <person name="Lalanne C."/>
            <person name="Gautier V."/>
            <person name="Ament-Velasquez S.L."/>
            <person name="Kruys A."/>
            <person name="Hutchinson M.I."/>
            <person name="Powell A.J."/>
            <person name="Barry K."/>
            <person name="Miller A.N."/>
            <person name="Grigoriev I.V."/>
            <person name="Debuchy R."/>
            <person name="Gladieux P."/>
            <person name="Hiltunen Thoren M."/>
            <person name="Johannesson H."/>
        </authorList>
    </citation>
    <scope>NUCLEOTIDE SEQUENCE</scope>
    <source>
        <strain evidence="1">PSN243</strain>
    </source>
</reference>
<evidence type="ECO:0000313" key="1">
    <source>
        <dbReference type="EMBL" id="KAK4449297.1"/>
    </source>
</evidence>
<proteinExistence type="predicted"/>
<dbReference type="Proteomes" id="UP001321760">
    <property type="component" value="Unassembled WGS sequence"/>
</dbReference>